<evidence type="ECO:0000256" key="2">
    <source>
        <dbReference type="ARBA" id="ARBA00022737"/>
    </source>
</evidence>
<dbReference type="PANTHER" id="PTHR22844">
    <property type="entry name" value="F-BOX AND WD40 DOMAIN PROTEIN"/>
    <property type="match status" value="1"/>
</dbReference>
<dbReference type="PROSITE" id="PS00678">
    <property type="entry name" value="WD_REPEATS_1"/>
    <property type="match status" value="1"/>
</dbReference>
<comment type="caution">
    <text evidence="4">The sequence shown here is derived from an EMBL/GenBank/DDBJ whole genome shotgun (WGS) entry which is preliminary data.</text>
</comment>
<evidence type="ECO:0000313" key="5">
    <source>
        <dbReference type="Proteomes" id="UP001604277"/>
    </source>
</evidence>
<dbReference type="Gene3D" id="2.130.10.10">
    <property type="entry name" value="YVTN repeat-like/Quinoprotein amine dehydrogenase"/>
    <property type="match status" value="1"/>
</dbReference>
<keyword evidence="1 3" id="KW-0853">WD repeat</keyword>
<dbReference type="EMBL" id="JBFOLJ010000008">
    <property type="protein sequence ID" value="KAL2516049.1"/>
    <property type="molecule type" value="Genomic_DNA"/>
</dbReference>
<dbReference type="SMART" id="SM00320">
    <property type="entry name" value="WD40"/>
    <property type="match status" value="1"/>
</dbReference>
<dbReference type="PANTHER" id="PTHR22844:SF370">
    <property type="entry name" value="OS12G0594000 PROTEIN"/>
    <property type="match status" value="1"/>
</dbReference>
<reference evidence="5" key="1">
    <citation type="submission" date="2024-07" db="EMBL/GenBank/DDBJ databases">
        <title>Two chromosome-level genome assemblies of Korean endemic species Abeliophyllum distichum and Forsythia ovata (Oleaceae).</title>
        <authorList>
            <person name="Jang H."/>
        </authorList>
    </citation>
    <scope>NUCLEOTIDE SEQUENCE [LARGE SCALE GENOMIC DNA]</scope>
</reference>
<dbReference type="InterPro" id="IPR045182">
    <property type="entry name" value="JINGUBANG-like"/>
</dbReference>
<name>A0ABD1TTK3_9LAMI</name>
<evidence type="ECO:0000313" key="4">
    <source>
        <dbReference type="EMBL" id="KAL2516049.1"/>
    </source>
</evidence>
<dbReference type="InterPro" id="IPR001680">
    <property type="entry name" value="WD40_rpt"/>
</dbReference>
<dbReference type="InterPro" id="IPR019775">
    <property type="entry name" value="WD40_repeat_CS"/>
</dbReference>
<evidence type="ECO:0000256" key="3">
    <source>
        <dbReference type="PROSITE-ProRule" id="PRU00221"/>
    </source>
</evidence>
<dbReference type="Pfam" id="PF00400">
    <property type="entry name" value="WD40"/>
    <property type="match status" value="2"/>
</dbReference>
<protein>
    <submittedName>
        <fullName evidence="4">Transducin/WD40 repeat-like superfamily protein</fullName>
    </submittedName>
</protein>
<accession>A0ABD1TTK3</accession>
<dbReference type="Proteomes" id="UP001604277">
    <property type="component" value="Unassembled WGS sequence"/>
</dbReference>
<feature type="repeat" description="WD" evidence="3">
    <location>
        <begin position="1"/>
        <end position="27"/>
    </location>
</feature>
<dbReference type="PROSITE" id="PS50082">
    <property type="entry name" value="WD_REPEATS_2"/>
    <property type="match status" value="1"/>
</dbReference>
<evidence type="ECO:0000256" key="1">
    <source>
        <dbReference type="ARBA" id="ARBA00022574"/>
    </source>
</evidence>
<organism evidence="4 5">
    <name type="scientific">Forsythia ovata</name>
    <dbReference type="NCBI Taxonomy" id="205694"/>
    <lineage>
        <taxon>Eukaryota</taxon>
        <taxon>Viridiplantae</taxon>
        <taxon>Streptophyta</taxon>
        <taxon>Embryophyta</taxon>
        <taxon>Tracheophyta</taxon>
        <taxon>Spermatophyta</taxon>
        <taxon>Magnoliopsida</taxon>
        <taxon>eudicotyledons</taxon>
        <taxon>Gunneridae</taxon>
        <taxon>Pentapetalae</taxon>
        <taxon>asterids</taxon>
        <taxon>lamiids</taxon>
        <taxon>Lamiales</taxon>
        <taxon>Oleaceae</taxon>
        <taxon>Forsythieae</taxon>
        <taxon>Forsythia</taxon>
    </lineage>
</organism>
<keyword evidence="2" id="KW-0677">Repeat</keyword>
<dbReference type="SUPFAM" id="SSF50978">
    <property type="entry name" value="WD40 repeat-like"/>
    <property type="match status" value="1"/>
</dbReference>
<sequence length="123" mass="13607">MSLAVNPIAAVLYAGSSDGLVNFWEMEKHFMSYGRVLRGHKLAVLCMAVDGNMVLNGSADKRFACGGGKRSVHIYVSVLIGHSRPVKCLAVEKNHEEEAENWGQNWIVYSGSLDKSVKVWRIL</sequence>
<dbReference type="InterPro" id="IPR036322">
    <property type="entry name" value="WD40_repeat_dom_sf"/>
</dbReference>
<dbReference type="AlphaFoldDB" id="A0ABD1TTK3"/>
<proteinExistence type="predicted"/>
<dbReference type="InterPro" id="IPR015943">
    <property type="entry name" value="WD40/YVTN_repeat-like_dom_sf"/>
</dbReference>
<gene>
    <name evidence="4" type="ORF">Fot_30020</name>
</gene>
<keyword evidence="5" id="KW-1185">Reference proteome</keyword>